<dbReference type="GO" id="GO:0071897">
    <property type="term" value="P:DNA biosynthetic process"/>
    <property type="evidence" value="ECO:0007669"/>
    <property type="project" value="UniProtKB-ARBA"/>
</dbReference>
<evidence type="ECO:0008006" key="3">
    <source>
        <dbReference type="Google" id="ProtNLM"/>
    </source>
</evidence>
<comment type="caution">
    <text evidence="1">The sequence shown here is derived from an EMBL/GenBank/DDBJ whole genome shotgun (WGS) entry which is preliminary data.</text>
</comment>
<evidence type="ECO:0000313" key="2">
    <source>
        <dbReference type="Proteomes" id="UP001458880"/>
    </source>
</evidence>
<name>A0AAW1KZE1_POPJA</name>
<protein>
    <recommendedName>
        <fullName evidence="3">Reverse transcriptase</fullName>
    </recommendedName>
</protein>
<dbReference type="Gene3D" id="3.30.70.270">
    <property type="match status" value="1"/>
</dbReference>
<reference evidence="1 2" key="1">
    <citation type="journal article" date="2024" name="BMC Genomics">
        <title>De novo assembly and annotation of Popillia japonica's genome with initial clues to its potential as an invasive pest.</title>
        <authorList>
            <person name="Cucini C."/>
            <person name="Boschi S."/>
            <person name="Funari R."/>
            <person name="Cardaioli E."/>
            <person name="Iannotti N."/>
            <person name="Marturano G."/>
            <person name="Paoli F."/>
            <person name="Bruttini M."/>
            <person name="Carapelli A."/>
            <person name="Frati F."/>
            <person name="Nardi F."/>
        </authorList>
    </citation>
    <scope>NUCLEOTIDE SEQUENCE [LARGE SCALE GENOMIC DNA]</scope>
    <source>
        <strain evidence="1">DMR45628</strain>
    </source>
</reference>
<sequence length="106" mass="12250">MSECLRILLHDLLQKNLIRPSSSECSSPIVLVLKSNKDLRMCIDHQALNDQTLKESVRFSQEEILHKFGSEKWGLPYGHGSKFEIKLNTLILWDLTKIKIALWSCK</sequence>
<dbReference type="AlphaFoldDB" id="A0AAW1KZE1"/>
<dbReference type="InterPro" id="IPR043502">
    <property type="entry name" value="DNA/RNA_pol_sf"/>
</dbReference>
<dbReference type="SUPFAM" id="SSF56672">
    <property type="entry name" value="DNA/RNA polymerases"/>
    <property type="match status" value="1"/>
</dbReference>
<dbReference type="InterPro" id="IPR043128">
    <property type="entry name" value="Rev_trsase/Diguanyl_cyclase"/>
</dbReference>
<evidence type="ECO:0000313" key="1">
    <source>
        <dbReference type="EMBL" id="KAK9727931.1"/>
    </source>
</evidence>
<accession>A0AAW1KZE1</accession>
<dbReference type="Proteomes" id="UP001458880">
    <property type="component" value="Unassembled WGS sequence"/>
</dbReference>
<keyword evidence="2" id="KW-1185">Reference proteome</keyword>
<gene>
    <name evidence="1" type="ORF">QE152_g18920</name>
</gene>
<dbReference type="Gene3D" id="3.10.10.10">
    <property type="entry name" value="HIV Type 1 Reverse Transcriptase, subunit A, domain 1"/>
    <property type="match status" value="1"/>
</dbReference>
<proteinExistence type="predicted"/>
<organism evidence="1 2">
    <name type="scientific">Popillia japonica</name>
    <name type="common">Japanese beetle</name>
    <dbReference type="NCBI Taxonomy" id="7064"/>
    <lineage>
        <taxon>Eukaryota</taxon>
        <taxon>Metazoa</taxon>
        <taxon>Ecdysozoa</taxon>
        <taxon>Arthropoda</taxon>
        <taxon>Hexapoda</taxon>
        <taxon>Insecta</taxon>
        <taxon>Pterygota</taxon>
        <taxon>Neoptera</taxon>
        <taxon>Endopterygota</taxon>
        <taxon>Coleoptera</taxon>
        <taxon>Polyphaga</taxon>
        <taxon>Scarabaeiformia</taxon>
        <taxon>Scarabaeidae</taxon>
        <taxon>Rutelinae</taxon>
        <taxon>Popillia</taxon>
    </lineage>
</organism>
<dbReference type="EMBL" id="JASPKY010000174">
    <property type="protein sequence ID" value="KAK9727931.1"/>
    <property type="molecule type" value="Genomic_DNA"/>
</dbReference>